<dbReference type="AlphaFoldDB" id="A0A5C8ZLH5"/>
<feature type="active site" description="Charge relay system" evidence="5 6">
    <location>
        <position position="153"/>
    </location>
</feature>
<dbReference type="Pfam" id="PF00082">
    <property type="entry name" value="Peptidase_S8"/>
    <property type="match status" value="1"/>
</dbReference>
<dbReference type="PANTHER" id="PTHR43806:SF11">
    <property type="entry name" value="CEREVISIN-RELATED"/>
    <property type="match status" value="1"/>
</dbReference>
<evidence type="ECO:0000313" key="10">
    <source>
        <dbReference type="Proteomes" id="UP000321234"/>
    </source>
</evidence>
<dbReference type="PANTHER" id="PTHR43806">
    <property type="entry name" value="PEPTIDASE S8"/>
    <property type="match status" value="1"/>
</dbReference>
<gene>
    <name evidence="9" type="ORF">FMM08_02100</name>
</gene>
<feature type="compositionally biased region" description="Basic residues" evidence="7">
    <location>
        <begin position="27"/>
        <end position="36"/>
    </location>
</feature>
<dbReference type="PROSITE" id="PS51892">
    <property type="entry name" value="SUBTILASE"/>
    <property type="match status" value="1"/>
</dbReference>
<protein>
    <submittedName>
        <fullName evidence="9">S8 family serine peptidase</fullName>
    </submittedName>
</protein>
<comment type="caution">
    <text evidence="9">The sequence shown here is derived from an EMBL/GenBank/DDBJ whole genome shotgun (WGS) entry which is preliminary data.</text>
</comment>
<keyword evidence="10" id="KW-1185">Reference proteome</keyword>
<evidence type="ECO:0000256" key="7">
    <source>
        <dbReference type="SAM" id="MobiDB-lite"/>
    </source>
</evidence>
<dbReference type="OrthoDB" id="9795680at2"/>
<evidence type="ECO:0000256" key="6">
    <source>
        <dbReference type="PROSITE-ProRule" id="PRU01240"/>
    </source>
</evidence>
<evidence type="ECO:0000256" key="4">
    <source>
        <dbReference type="ARBA" id="ARBA00022825"/>
    </source>
</evidence>
<accession>A0A5C8ZLH5</accession>
<evidence type="ECO:0000313" key="9">
    <source>
        <dbReference type="EMBL" id="TXR58031.1"/>
    </source>
</evidence>
<dbReference type="SUPFAM" id="SSF52743">
    <property type="entry name" value="Subtilisin-like"/>
    <property type="match status" value="1"/>
</dbReference>
<keyword evidence="3 6" id="KW-0378">Hydrolase</keyword>
<feature type="region of interest" description="Disordered" evidence="7">
    <location>
        <begin position="1"/>
        <end position="36"/>
    </location>
</feature>
<dbReference type="InterPro" id="IPR000209">
    <property type="entry name" value="Peptidase_S8/S53_dom"/>
</dbReference>
<dbReference type="Gene3D" id="3.40.50.200">
    <property type="entry name" value="Peptidase S8/S53 domain"/>
    <property type="match status" value="1"/>
</dbReference>
<sequence>MIRTPQHSRLPQVKAQPRSVTSDLQRRRDRRPTRQRLRSTALAGTALVAAATLVPAAPALAASPGDAGTGVAAVAAPTTLQPGLLSSVLGTLWGDRKTDDLARNPLTGKYDARRDPGSLYSITTAIGARDVWQQTDARGAALTGKGVTVAVVDSGVAPVQGLAGKLVQGPDLSIEANSASPLSPDSYGHGTHMASIIGTADAASRTRTGAPSVLDSTSQLGVAPDAGLLALKLANTDGSTDVSQVIAGLDWVVEHRRDNGMDVRVVNLSFGTDGLQSYQVDPLAAAVERAWQRGVVVVVSAGNEGPDSGGLSNPAIDPYVIAVGATSPSTSVLSSVTNGAAQAWSAWSTPSSASFSSRGTSERPVDIAAPGTSVVGLRAPGSFVDTEHPEGRVANDASARLLRGSGTSQAAAVVSGAAALLLQADPSLTPDAVKAALTSTADPVWGADRRSVGAGQVDVAAALRTVKAAKAGDLRARAALSARQSFPRSTGLGSLDAARGTAHLVDPETGAALTGEVDVQGRAWDGRVWSAAAAQDATWSGGLYLGERWSGDTWASSGSWQRARWSDAAWQRARWSAAGWDSARWSRARWSSSSYDSARWS</sequence>
<dbReference type="InterPro" id="IPR015500">
    <property type="entry name" value="Peptidase_S8_subtilisin-rel"/>
</dbReference>
<organism evidence="9 10">
    <name type="scientific">Quadrisphaera setariae</name>
    <dbReference type="NCBI Taxonomy" id="2593304"/>
    <lineage>
        <taxon>Bacteria</taxon>
        <taxon>Bacillati</taxon>
        <taxon>Actinomycetota</taxon>
        <taxon>Actinomycetes</taxon>
        <taxon>Kineosporiales</taxon>
        <taxon>Kineosporiaceae</taxon>
        <taxon>Quadrisphaera</taxon>
    </lineage>
</organism>
<dbReference type="InterPro" id="IPR036852">
    <property type="entry name" value="Peptidase_S8/S53_dom_sf"/>
</dbReference>
<dbReference type="GO" id="GO:0006508">
    <property type="term" value="P:proteolysis"/>
    <property type="evidence" value="ECO:0007669"/>
    <property type="project" value="UniProtKB-KW"/>
</dbReference>
<dbReference type="GO" id="GO:0004252">
    <property type="term" value="F:serine-type endopeptidase activity"/>
    <property type="evidence" value="ECO:0007669"/>
    <property type="project" value="UniProtKB-UniRule"/>
</dbReference>
<keyword evidence="4 6" id="KW-0720">Serine protease</keyword>
<comment type="similarity">
    <text evidence="1 6">Belongs to the peptidase S8 family.</text>
</comment>
<name>A0A5C8ZLH5_9ACTN</name>
<evidence type="ECO:0000256" key="3">
    <source>
        <dbReference type="ARBA" id="ARBA00022801"/>
    </source>
</evidence>
<evidence type="ECO:0000256" key="1">
    <source>
        <dbReference type="ARBA" id="ARBA00011073"/>
    </source>
</evidence>
<evidence type="ECO:0000259" key="8">
    <source>
        <dbReference type="Pfam" id="PF00082"/>
    </source>
</evidence>
<feature type="active site" description="Charge relay system" evidence="5 6">
    <location>
        <position position="408"/>
    </location>
</feature>
<dbReference type="EMBL" id="VKAC01000001">
    <property type="protein sequence ID" value="TXR58031.1"/>
    <property type="molecule type" value="Genomic_DNA"/>
</dbReference>
<evidence type="ECO:0000256" key="2">
    <source>
        <dbReference type="ARBA" id="ARBA00022670"/>
    </source>
</evidence>
<evidence type="ECO:0000256" key="5">
    <source>
        <dbReference type="PIRSR" id="PIRSR615500-1"/>
    </source>
</evidence>
<dbReference type="Proteomes" id="UP000321234">
    <property type="component" value="Unassembled WGS sequence"/>
</dbReference>
<reference evidence="9 10" key="1">
    <citation type="submission" date="2019-07" db="EMBL/GenBank/DDBJ databases">
        <title>Quadrisphaera sp. strain DD2A genome sequencing and assembly.</title>
        <authorList>
            <person name="Kim I."/>
        </authorList>
    </citation>
    <scope>NUCLEOTIDE SEQUENCE [LARGE SCALE GENOMIC DNA]</scope>
    <source>
        <strain evidence="9 10">DD2A</strain>
    </source>
</reference>
<dbReference type="PRINTS" id="PR00723">
    <property type="entry name" value="SUBTILISIN"/>
</dbReference>
<dbReference type="InterPro" id="IPR050131">
    <property type="entry name" value="Peptidase_S8_subtilisin-like"/>
</dbReference>
<proteinExistence type="inferred from homology"/>
<keyword evidence="2 6" id="KW-0645">Protease</keyword>
<feature type="domain" description="Peptidase S8/S53" evidence="8">
    <location>
        <begin position="144"/>
        <end position="453"/>
    </location>
</feature>
<feature type="active site" description="Charge relay system" evidence="5 6">
    <location>
        <position position="189"/>
    </location>
</feature>